<comment type="caution">
    <text evidence="2">The sequence shown here is derived from an EMBL/GenBank/DDBJ whole genome shotgun (WGS) entry which is preliminary data.</text>
</comment>
<name>A0A9J5WB62_SOLCO</name>
<organism evidence="2 3">
    <name type="scientific">Solanum commersonii</name>
    <name type="common">Commerson's wild potato</name>
    <name type="synonym">Commerson's nightshade</name>
    <dbReference type="NCBI Taxonomy" id="4109"/>
    <lineage>
        <taxon>Eukaryota</taxon>
        <taxon>Viridiplantae</taxon>
        <taxon>Streptophyta</taxon>
        <taxon>Embryophyta</taxon>
        <taxon>Tracheophyta</taxon>
        <taxon>Spermatophyta</taxon>
        <taxon>Magnoliopsida</taxon>
        <taxon>eudicotyledons</taxon>
        <taxon>Gunneridae</taxon>
        <taxon>Pentapetalae</taxon>
        <taxon>asterids</taxon>
        <taxon>lamiids</taxon>
        <taxon>Solanales</taxon>
        <taxon>Solanaceae</taxon>
        <taxon>Solanoideae</taxon>
        <taxon>Solaneae</taxon>
        <taxon>Solanum</taxon>
    </lineage>
</organism>
<dbReference type="AlphaFoldDB" id="A0A9J5WB62"/>
<dbReference type="InterPro" id="IPR046796">
    <property type="entry name" value="Transposase_32_dom"/>
</dbReference>
<reference evidence="2 3" key="1">
    <citation type="submission" date="2020-09" db="EMBL/GenBank/DDBJ databases">
        <title>De no assembly of potato wild relative species, Solanum commersonii.</title>
        <authorList>
            <person name="Cho K."/>
        </authorList>
    </citation>
    <scope>NUCLEOTIDE SEQUENCE [LARGE SCALE GENOMIC DNA]</scope>
    <source>
        <strain evidence="2">LZ3.2</strain>
        <tissue evidence="2">Leaf</tissue>
    </source>
</reference>
<proteinExistence type="predicted"/>
<protein>
    <recommendedName>
        <fullName evidence="1">Putative plant transposon protein domain-containing protein</fullName>
    </recommendedName>
</protein>
<accession>A0A9J5WB62</accession>
<dbReference type="Proteomes" id="UP000824120">
    <property type="component" value="Chromosome 12"/>
</dbReference>
<feature type="non-terminal residue" evidence="2">
    <location>
        <position position="1"/>
    </location>
</feature>
<sequence length="230" mass="26211">VTMAPKAKNVAGLKRSRKGEAFGFKNREPIQKFGKKGVEHYGWESFECQCEPKHMGDEYVHEVKLQSQFPDIYRTVLDLGLRFIFNHSGDCNLSLIREFYLNWLTETKYKIVSIRGTDVKFNATILNEFLETPNCDSDAFNKLKDKPLYRDIRHTLCGVAVLLWGLITRFLRARGIEKEVVDLTIAFHPNLTSKLVDVTRTKALDTSHGSVLSAQGRQVVMIVSWLGCLG</sequence>
<dbReference type="OrthoDB" id="1436833at2759"/>
<evidence type="ECO:0000313" key="3">
    <source>
        <dbReference type="Proteomes" id="UP000824120"/>
    </source>
</evidence>
<feature type="domain" description="Putative plant transposon protein" evidence="1">
    <location>
        <begin position="80"/>
        <end position="158"/>
    </location>
</feature>
<evidence type="ECO:0000259" key="1">
    <source>
        <dbReference type="Pfam" id="PF20167"/>
    </source>
</evidence>
<dbReference type="EMBL" id="JACXVP010000012">
    <property type="protein sequence ID" value="KAG5572955.1"/>
    <property type="molecule type" value="Genomic_DNA"/>
</dbReference>
<dbReference type="Pfam" id="PF20167">
    <property type="entry name" value="Transposase_32"/>
    <property type="match status" value="1"/>
</dbReference>
<evidence type="ECO:0000313" key="2">
    <source>
        <dbReference type="EMBL" id="KAG5572955.1"/>
    </source>
</evidence>
<keyword evidence="3" id="KW-1185">Reference proteome</keyword>
<gene>
    <name evidence="2" type="ORF">H5410_062721</name>
</gene>